<keyword evidence="1" id="KW-1133">Transmembrane helix</keyword>
<feature type="transmembrane region" description="Helical" evidence="1">
    <location>
        <begin position="251"/>
        <end position="270"/>
    </location>
</feature>
<name>A0A4P7W4Y3_9BACT</name>
<dbReference type="RefSeq" id="WP_136416420.1">
    <property type="nucleotide sequence ID" value="NZ_CP039396.1"/>
</dbReference>
<dbReference type="AlphaFoldDB" id="A0A4P7W4Y3"/>
<evidence type="ECO:0000313" key="3">
    <source>
        <dbReference type="Proteomes" id="UP000297149"/>
    </source>
</evidence>
<feature type="transmembrane region" description="Helical" evidence="1">
    <location>
        <begin position="332"/>
        <end position="349"/>
    </location>
</feature>
<organism evidence="2 3">
    <name type="scientific">Duncaniella dubosii</name>
    <dbReference type="NCBI Taxonomy" id="2518971"/>
    <lineage>
        <taxon>Bacteria</taxon>
        <taxon>Pseudomonadati</taxon>
        <taxon>Bacteroidota</taxon>
        <taxon>Bacteroidia</taxon>
        <taxon>Bacteroidales</taxon>
        <taxon>Muribaculaceae</taxon>
        <taxon>Duncaniella</taxon>
    </lineage>
</organism>
<accession>A0A4P7W4Y3</accession>
<keyword evidence="3" id="KW-1185">Reference proteome</keyword>
<feature type="transmembrane region" description="Helical" evidence="1">
    <location>
        <begin position="379"/>
        <end position="397"/>
    </location>
</feature>
<feature type="transmembrane region" description="Helical" evidence="1">
    <location>
        <begin position="104"/>
        <end position="123"/>
    </location>
</feature>
<dbReference type="Proteomes" id="UP000297149">
    <property type="component" value="Chromosome"/>
</dbReference>
<keyword evidence="1" id="KW-0472">Membrane</keyword>
<feature type="transmembrane region" description="Helical" evidence="1">
    <location>
        <begin position="307"/>
        <end position="325"/>
    </location>
</feature>
<feature type="transmembrane region" description="Helical" evidence="1">
    <location>
        <begin position="277"/>
        <end position="295"/>
    </location>
</feature>
<keyword evidence="1" id="KW-0812">Transmembrane</keyword>
<feature type="transmembrane region" description="Helical" evidence="1">
    <location>
        <begin position="158"/>
        <end position="184"/>
    </location>
</feature>
<reference evidence="3" key="1">
    <citation type="submission" date="2019-02" db="EMBL/GenBank/DDBJ databases">
        <title>Isolation and identification of novel species under the genus Muribaculum.</title>
        <authorList>
            <person name="Miyake S."/>
            <person name="Ding Y."/>
            <person name="Low A."/>
            <person name="Soh M."/>
            <person name="Seedorf H."/>
        </authorList>
    </citation>
    <scope>NUCLEOTIDE SEQUENCE [LARGE SCALE GENOMIC DNA]</scope>
    <source>
        <strain evidence="3">H5</strain>
    </source>
</reference>
<gene>
    <name evidence="2" type="ORF">E7747_13025</name>
</gene>
<evidence type="ECO:0000313" key="2">
    <source>
        <dbReference type="EMBL" id="QCD43116.1"/>
    </source>
</evidence>
<evidence type="ECO:0008006" key="4">
    <source>
        <dbReference type="Google" id="ProtNLM"/>
    </source>
</evidence>
<dbReference type="EMBL" id="CP039396">
    <property type="protein sequence ID" value="QCD43116.1"/>
    <property type="molecule type" value="Genomic_DNA"/>
</dbReference>
<dbReference type="KEGG" id="ddb:E7747_13025"/>
<feature type="transmembrane region" description="Helical" evidence="1">
    <location>
        <begin position="196"/>
        <end position="215"/>
    </location>
</feature>
<proteinExistence type="predicted"/>
<protein>
    <recommendedName>
        <fullName evidence="4">Glycosyltransferase RgtA/B/C/D-like domain-containing protein</fullName>
    </recommendedName>
</protein>
<evidence type="ECO:0000256" key="1">
    <source>
        <dbReference type="SAM" id="Phobius"/>
    </source>
</evidence>
<sequence>MPIIRIPRVTVGISTLIAILGLIVPLLTLHLGFYPWKDEEYQLMCIADYRSTPLAALTMYIGHLWSIIVGNDNIMSFRYLAYICNALSILLPCCYFYSKTHQSLAATVIFFILQLCMSLFGLFSYEWDTTTHLFLTVCCLIAVSYLDRPTVAKISLLAVFSSCAIFARIPNAAILPVALILISVSRRTVRRIACDFTVYMIVALCTSAIIIFLIWGDFQSFIASWSSDNYITGHSSLTDVLFLQVWTRYPISLRYFYMWGGVFAAICYLNKIIITRFWKYTIIVIISFSIIALWLVVRVTSDDTNSYMIDLFYFSTALIPAIAIYRHSEIRQSVLLCLTLIAFALVSYVGSDCGLYKILCMPLIPIALADLAKYRLRSVNEFYFSIAVVVVICYLPLRLKNPWTREWMNRYPATYTITKLQGIRHSDKEVSRRTKIYHLGKEIEADNKKILFLGNDRYMFDYLLGHSKDNIDRYPVQRYHDDNSFEGIECQLYDMADRFDFIYLGYEFKDSDRQKISNKLAENGFSLYLSDEDYTIWQR</sequence>
<feature type="transmembrane region" description="Helical" evidence="1">
    <location>
        <begin position="79"/>
        <end position="98"/>
    </location>
</feature>
<feature type="transmembrane region" description="Helical" evidence="1">
    <location>
        <begin position="12"/>
        <end position="34"/>
    </location>
</feature>